<feature type="region of interest" description="Disordered" evidence="5">
    <location>
        <begin position="1"/>
        <end position="56"/>
    </location>
</feature>
<dbReference type="Proteomes" id="UP001432322">
    <property type="component" value="Unassembled WGS sequence"/>
</dbReference>
<feature type="compositionally biased region" description="Polar residues" evidence="5">
    <location>
        <begin position="26"/>
        <end position="36"/>
    </location>
</feature>
<reference evidence="7" key="1">
    <citation type="submission" date="2023-10" db="EMBL/GenBank/DDBJ databases">
        <title>Genome assembly of Pristionchus species.</title>
        <authorList>
            <person name="Yoshida K."/>
            <person name="Sommer R.J."/>
        </authorList>
    </citation>
    <scope>NUCLEOTIDE SEQUENCE</scope>
    <source>
        <strain evidence="7">RS5133</strain>
    </source>
</reference>
<evidence type="ECO:0000256" key="1">
    <source>
        <dbReference type="ARBA" id="ARBA00005234"/>
    </source>
</evidence>
<name>A0AAV5VHM4_9BILA</name>
<feature type="compositionally biased region" description="Low complexity" evidence="5">
    <location>
        <begin position="1"/>
        <end position="20"/>
    </location>
</feature>
<dbReference type="InterPro" id="IPR003653">
    <property type="entry name" value="Peptidase_C48_C"/>
</dbReference>
<dbReference type="Pfam" id="PF02902">
    <property type="entry name" value="Peptidase_C48"/>
    <property type="match status" value="1"/>
</dbReference>
<proteinExistence type="inferred from homology"/>
<feature type="domain" description="Ubiquitin-like protease family profile" evidence="6">
    <location>
        <begin position="584"/>
        <end position="748"/>
    </location>
</feature>
<evidence type="ECO:0000256" key="2">
    <source>
        <dbReference type="ARBA" id="ARBA00022670"/>
    </source>
</evidence>
<dbReference type="PANTHER" id="PTHR12606">
    <property type="entry name" value="SENTRIN/SUMO-SPECIFIC PROTEASE"/>
    <property type="match status" value="1"/>
</dbReference>
<evidence type="ECO:0000313" key="8">
    <source>
        <dbReference type="Proteomes" id="UP001432322"/>
    </source>
</evidence>
<dbReference type="GO" id="GO:0016926">
    <property type="term" value="P:protein desumoylation"/>
    <property type="evidence" value="ECO:0007669"/>
    <property type="project" value="TreeGrafter"/>
</dbReference>
<dbReference type="GO" id="GO:0016929">
    <property type="term" value="F:deSUMOylase activity"/>
    <property type="evidence" value="ECO:0007669"/>
    <property type="project" value="TreeGrafter"/>
</dbReference>
<feature type="region of interest" description="Disordered" evidence="5">
    <location>
        <begin position="230"/>
        <end position="288"/>
    </location>
</feature>
<accession>A0AAV5VHM4</accession>
<sequence>EKKVSELLSPVVLSVPGLPKEMSEGSLGNPQSSQAADTHRKRVQMDNSGGPPAKKSLVTQAWWKLKAFVFGRNDEDEERVITLGEDEEVDEEEEEEEDEQEEVGEGSDEDEDDDVVPLSHPVGNVHRVPEIVNMGLSTEEEEQVIRREVREEEVLIVETPEKTTVFTRRTRVSPAGASTVDVITLDSPVQNGIEMPCSSRTISTMSFPPGVHCGLSPEVTTRVMEYVTEQSSRVVTSAHSPSQSSTTSADRERLRVGDEEEDRGDSPLPEDSASRQVTPRSSYGGVGLERLYTASKRDTWRRRDKKDKEIRMIGRSRIIGKNQPSLAKKAMQSINPDNPYDENAKQRYIEILESMELRAKTANHPSTSDHIQQIQPPFVFKTELNTRQKLSIEEHKRRLKEGKRMAFDSLDAVLPRVKKIEEEKEGEIEGNQTASCSKDETIVLDDSSVPHSPRSPNESMISSANLSFHKVDKLNDIQSKIQELSLISVSGKLQYDIYNRSKPDFYRTVDQLDEEGDLRQKYRLETEKQHALDTRARLELQGIFIPEPEKKVDEFPDLSDEAKELCDLAWNRGGDGEKMRGGDPPLTRKDLKTLSALNWLNDEVILAYLNLIVARSQANEQLPKTYTFNTFFYSNISSKGYTSVKRWTKKVDIFSYDILLVPVHLSVHWTMAVVDVKEKSIHFYDSLLGRHPEVLPNIMTYLQNESMDKRQCPLEDISSWDLVFRTDIPQQHNGSDCGVFSCKFADFASRRVPVTFNQSHMPYYRKRMVYQLCQNDLNAH</sequence>
<evidence type="ECO:0000256" key="4">
    <source>
        <dbReference type="ARBA" id="ARBA00022807"/>
    </source>
</evidence>
<dbReference type="PANTHER" id="PTHR12606:SF141">
    <property type="entry name" value="GH15225P-RELATED"/>
    <property type="match status" value="1"/>
</dbReference>
<dbReference type="EMBL" id="BTSY01000003">
    <property type="protein sequence ID" value="GMT18896.1"/>
    <property type="molecule type" value="Genomic_DNA"/>
</dbReference>
<dbReference type="GO" id="GO:0060255">
    <property type="term" value="P:regulation of macromolecule metabolic process"/>
    <property type="evidence" value="ECO:0007669"/>
    <property type="project" value="UniProtKB-ARBA"/>
</dbReference>
<organism evidence="7 8">
    <name type="scientific">Pristionchus fissidentatus</name>
    <dbReference type="NCBI Taxonomy" id="1538716"/>
    <lineage>
        <taxon>Eukaryota</taxon>
        <taxon>Metazoa</taxon>
        <taxon>Ecdysozoa</taxon>
        <taxon>Nematoda</taxon>
        <taxon>Chromadorea</taxon>
        <taxon>Rhabditida</taxon>
        <taxon>Rhabditina</taxon>
        <taxon>Diplogasteromorpha</taxon>
        <taxon>Diplogasteroidea</taxon>
        <taxon>Neodiplogasteridae</taxon>
        <taxon>Pristionchus</taxon>
    </lineage>
</organism>
<feature type="compositionally biased region" description="Acidic residues" evidence="5">
    <location>
        <begin position="76"/>
        <end position="115"/>
    </location>
</feature>
<dbReference type="InterPro" id="IPR038765">
    <property type="entry name" value="Papain-like_cys_pep_sf"/>
</dbReference>
<protein>
    <recommendedName>
        <fullName evidence="6">Ubiquitin-like protease family profile domain-containing protein</fullName>
    </recommendedName>
</protein>
<keyword evidence="4" id="KW-0788">Thiol protease</keyword>
<gene>
    <name evidence="7" type="ORF">PFISCL1PPCAC_10193</name>
</gene>
<feature type="region of interest" description="Disordered" evidence="5">
    <location>
        <begin position="76"/>
        <end position="121"/>
    </location>
</feature>
<dbReference type="GO" id="GO:0006508">
    <property type="term" value="P:proteolysis"/>
    <property type="evidence" value="ECO:0007669"/>
    <property type="project" value="UniProtKB-KW"/>
</dbReference>
<feature type="non-terminal residue" evidence="7">
    <location>
        <position position="1"/>
    </location>
</feature>
<dbReference type="GO" id="GO:0080090">
    <property type="term" value="P:regulation of primary metabolic process"/>
    <property type="evidence" value="ECO:0007669"/>
    <property type="project" value="UniProtKB-ARBA"/>
</dbReference>
<keyword evidence="3" id="KW-0378">Hydrolase</keyword>
<dbReference type="PROSITE" id="PS50600">
    <property type="entry name" value="ULP_PROTEASE"/>
    <property type="match status" value="1"/>
</dbReference>
<dbReference type="GO" id="GO:0005634">
    <property type="term" value="C:nucleus"/>
    <property type="evidence" value="ECO:0007669"/>
    <property type="project" value="TreeGrafter"/>
</dbReference>
<comment type="similarity">
    <text evidence="1">Belongs to the peptidase C48 family.</text>
</comment>
<evidence type="ECO:0000256" key="3">
    <source>
        <dbReference type="ARBA" id="ARBA00022801"/>
    </source>
</evidence>
<keyword evidence="2" id="KW-0645">Protease</keyword>
<dbReference type="SUPFAM" id="SSF54001">
    <property type="entry name" value="Cysteine proteinases"/>
    <property type="match status" value="1"/>
</dbReference>
<dbReference type="FunFam" id="3.40.395.10:FF:000001">
    <property type="entry name" value="Sentrin-specific protease 1"/>
    <property type="match status" value="1"/>
</dbReference>
<comment type="caution">
    <text evidence="7">The sequence shown here is derived from an EMBL/GenBank/DDBJ whole genome shotgun (WGS) entry which is preliminary data.</text>
</comment>
<dbReference type="Gene3D" id="3.40.395.10">
    <property type="entry name" value="Adenoviral Proteinase, Chain A"/>
    <property type="match status" value="1"/>
</dbReference>
<evidence type="ECO:0000313" key="7">
    <source>
        <dbReference type="EMBL" id="GMT18896.1"/>
    </source>
</evidence>
<evidence type="ECO:0000259" key="6">
    <source>
        <dbReference type="PROSITE" id="PS50600"/>
    </source>
</evidence>
<dbReference type="AlphaFoldDB" id="A0AAV5VHM4"/>
<feature type="compositionally biased region" description="Low complexity" evidence="5">
    <location>
        <begin position="236"/>
        <end position="248"/>
    </location>
</feature>
<keyword evidence="8" id="KW-1185">Reference proteome</keyword>
<evidence type="ECO:0000256" key="5">
    <source>
        <dbReference type="SAM" id="MobiDB-lite"/>
    </source>
</evidence>